<sequence>MSNFESKSLKFRDSEREVVSVLIENYNYEFQKRESEILDDIIMEFKEWTFHEQTETVGYYSRFSEKLKEIEDKDNETKCHRINDFLLLVQERELKRKGLADVYKQNYLNSLQKLRFENFY</sequence>
<evidence type="ECO:0000313" key="2">
    <source>
        <dbReference type="Proteomes" id="UP000789366"/>
    </source>
</evidence>
<gene>
    <name evidence="1" type="ORF">SPELUC_LOCUS3747</name>
</gene>
<keyword evidence="2" id="KW-1185">Reference proteome</keyword>
<name>A0ACA9LBG2_9GLOM</name>
<organism evidence="1 2">
    <name type="scientific">Cetraspora pellucida</name>
    <dbReference type="NCBI Taxonomy" id="1433469"/>
    <lineage>
        <taxon>Eukaryota</taxon>
        <taxon>Fungi</taxon>
        <taxon>Fungi incertae sedis</taxon>
        <taxon>Mucoromycota</taxon>
        <taxon>Glomeromycotina</taxon>
        <taxon>Glomeromycetes</taxon>
        <taxon>Diversisporales</taxon>
        <taxon>Gigasporaceae</taxon>
        <taxon>Cetraspora</taxon>
    </lineage>
</organism>
<reference evidence="1" key="1">
    <citation type="submission" date="2021-06" db="EMBL/GenBank/DDBJ databases">
        <authorList>
            <person name="Kallberg Y."/>
            <person name="Tangrot J."/>
            <person name="Rosling A."/>
        </authorList>
    </citation>
    <scope>NUCLEOTIDE SEQUENCE</scope>
    <source>
        <strain evidence="1">28 12/20/2015</strain>
    </source>
</reference>
<protein>
    <submittedName>
        <fullName evidence="1">2877_t:CDS:1</fullName>
    </submittedName>
</protein>
<dbReference type="Proteomes" id="UP000789366">
    <property type="component" value="Unassembled WGS sequence"/>
</dbReference>
<evidence type="ECO:0000313" key="1">
    <source>
        <dbReference type="EMBL" id="CAG8517030.1"/>
    </source>
</evidence>
<accession>A0ACA9LBG2</accession>
<proteinExistence type="predicted"/>
<comment type="caution">
    <text evidence="1">The sequence shown here is derived from an EMBL/GenBank/DDBJ whole genome shotgun (WGS) entry which is preliminary data.</text>
</comment>
<dbReference type="EMBL" id="CAJVPW010003022">
    <property type="protein sequence ID" value="CAG8517030.1"/>
    <property type="molecule type" value="Genomic_DNA"/>
</dbReference>